<dbReference type="KEGG" id="dni:HX89_06425"/>
<protein>
    <recommendedName>
        <fullName evidence="3">VOC domain-containing protein</fullName>
    </recommendedName>
</protein>
<dbReference type="Proteomes" id="UP000027986">
    <property type="component" value="Chromosome"/>
</dbReference>
<gene>
    <name evidence="1" type="ORF">HX89_06425</name>
</gene>
<dbReference type="RefSeq" id="WP_038567862.1">
    <property type="nucleotide sequence ID" value="NZ_CP008889.1"/>
</dbReference>
<evidence type="ECO:0000313" key="1">
    <source>
        <dbReference type="EMBL" id="AIF40631.1"/>
    </source>
</evidence>
<accession>A0A075JEE2</accession>
<evidence type="ECO:0008006" key="3">
    <source>
        <dbReference type="Google" id="ProtNLM"/>
    </source>
</evidence>
<dbReference type="OrthoDB" id="3296095at2"/>
<dbReference type="EMBL" id="CP008889">
    <property type="protein sequence ID" value="AIF40631.1"/>
    <property type="molecule type" value="Genomic_DNA"/>
</dbReference>
<reference evidence="1 2" key="1">
    <citation type="submission" date="2014-07" db="EMBL/GenBank/DDBJ databases">
        <title>Genome Sequencing of Dermacoccus nishinomiyaensis.</title>
        <authorList>
            <person name="Hong K.W."/>
            <person name="Chan K.G."/>
        </authorList>
    </citation>
    <scope>NUCLEOTIDE SEQUENCE [LARGE SCALE GENOMIC DNA]</scope>
    <source>
        <strain evidence="1 2">M25</strain>
    </source>
</reference>
<proteinExistence type="predicted"/>
<evidence type="ECO:0000313" key="2">
    <source>
        <dbReference type="Proteomes" id="UP000027986"/>
    </source>
</evidence>
<organism evidence="1 2">
    <name type="scientific">Dermacoccus nishinomiyaensis</name>
    <dbReference type="NCBI Taxonomy" id="1274"/>
    <lineage>
        <taxon>Bacteria</taxon>
        <taxon>Bacillati</taxon>
        <taxon>Actinomycetota</taxon>
        <taxon>Actinomycetes</taxon>
        <taxon>Micrococcales</taxon>
        <taxon>Dermacoccaceae</taxon>
        <taxon>Dermacoccus</taxon>
    </lineage>
</organism>
<sequence length="80" mass="8713">MGGGEVLVHEGEGGAALSFQIDALDDLERLCREAGVEVEIVDETYGRTALISAPDGPRVWVNERQRDFYGYERLADAASV</sequence>
<dbReference type="SUPFAM" id="SSF54593">
    <property type="entry name" value="Glyoxalase/Bleomycin resistance protein/Dihydroxybiphenyl dioxygenase"/>
    <property type="match status" value="1"/>
</dbReference>
<dbReference type="AlphaFoldDB" id="A0A075JEE2"/>
<dbReference type="HOGENOM" id="CLU_2583951_0_0_11"/>
<keyword evidence="2" id="KW-1185">Reference proteome</keyword>
<dbReference type="InterPro" id="IPR029068">
    <property type="entry name" value="Glyas_Bleomycin-R_OHBP_Dase"/>
</dbReference>
<name>A0A075JEE2_9MICO</name>
<dbReference type="GeneID" id="41840804"/>